<keyword evidence="2" id="KW-1185">Reference proteome</keyword>
<evidence type="ECO:0000313" key="1">
    <source>
        <dbReference type="EMBL" id="RZC35117.1"/>
    </source>
</evidence>
<dbReference type="AlphaFoldDB" id="A0A482VS47"/>
<dbReference type="EMBL" id="QDEB01073874">
    <property type="protein sequence ID" value="RZC35117.1"/>
    <property type="molecule type" value="Genomic_DNA"/>
</dbReference>
<organism evidence="1 2">
    <name type="scientific">Asbolus verrucosus</name>
    <name type="common">Desert ironclad beetle</name>
    <dbReference type="NCBI Taxonomy" id="1661398"/>
    <lineage>
        <taxon>Eukaryota</taxon>
        <taxon>Metazoa</taxon>
        <taxon>Ecdysozoa</taxon>
        <taxon>Arthropoda</taxon>
        <taxon>Hexapoda</taxon>
        <taxon>Insecta</taxon>
        <taxon>Pterygota</taxon>
        <taxon>Neoptera</taxon>
        <taxon>Endopterygota</taxon>
        <taxon>Coleoptera</taxon>
        <taxon>Polyphaga</taxon>
        <taxon>Cucujiformia</taxon>
        <taxon>Tenebrionidae</taxon>
        <taxon>Pimeliinae</taxon>
        <taxon>Asbolus</taxon>
    </lineage>
</organism>
<accession>A0A482VS47</accession>
<protein>
    <submittedName>
        <fullName evidence="1">Uncharacterized protein</fullName>
    </submittedName>
</protein>
<evidence type="ECO:0000313" key="2">
    <source>
        <dbReference type="Proteomes" id="UP000292052"/>
    </source>
</evidence>
<dbReference type="Proteomes" id="UP000292052">
    <property type="component" value="Unassembled WGS sequence"/>
</dbReference>
<sequence>MADFCLYNLKEVCVFHKFHSWIWKPSANLKPYETI</sequence>
<proteinExistence type="predicted"/>
<reference evidence="1 2" key="1">
    <citation type="submission" date="2017-03" db="EMBL/GenBank/DDBJ databases">
        <title>Genome of the blue death feigning beetle - Asbolus verrucosus.</title>
        <authorList>
            <person name="Rider S.D."/>
        </authorList>
    </citation>
    <scope>NUCLEOTIDE SEQUENCE [LARGE SCALE GENOMIC DNA]</scope>
    <source>
        <strain evidence="1">Butters</strain>
        <tissue evidence="1">Head and leg muscle</tissue>
    </source>
</reference>
<gene>
    <name evidence="1" type="ORF">BDFB_000882</name>
</gene>
<comment type="caution">
    <text evidence="1">The sequence shown here is derived from an EMBL/GenBank/DDBJ whole genome shotgun (WGS) entry which is preliminary data.</text>
</comment>
<name>A0A482VS47_ASBVE</name>